<keyword evidence="1" id="KW-1133">Transmembrane helix</keyword>
<feature type="transmembrane region" description="Helical" evidence="1">
    <location>
        <begin position="309"/>
        <end position="331"/>
    </location>
</feature>
<evidence type="ECO:0000313" key="3">
    <source>
        <dbReference type="Proteomes" id="UP001590951"/>
    </source>
</evidence>
<evidence type="ECO:0000313" key="2">
    <source>
        <dbReference type="EMBL" id="KAL2052024.1"/>
    </source>
</evidence>
<evidence type="ECO:0000256" key="1">
    <source>
        <dbReference type="SAM" id="Phobius"/>
    </source>
</evidence>
<organism evidence="2 3">
    <name type="scientific">Lepraria finkii</name>
    <dbReference type="NCBI Taxonomy" id="1340010"/>
    <lineage>
        <taxon>Eukaryota</taxon>
        <taxon>Fungi</taxon>
        <taxon>Dikarya</taxon>
        <taxon>Ascomycota</taxon>
        <taxon>Pezizomycotina</taxon>
        <taxon>Lecanoromycetes</taxon>
        <taxon>OSLEUM clade</taxon>
        <taxon>Lecanoromycetidae</taxon>
        <taxon>Lecanorales</taxon>
        <taxon>Lecanorineae</taxon>
        <taxon>Stereocaulaceae</taxon>
        <taxon>Lepraria</taxon>
    </lineage>
</organism>
<reference evidence="2 3" key="1">
    <citation type="submission" date="2024-09" db="EMBL/GenBank/DDBJ databases">
        <title>Rethinking Asexuality: The Enigmatic Case of Functional Sexual Genes in Lepraria (Stereocaulaceae).</title>
        <authorList>
            <person name="Doellman M."/>
            <person name="Sun Y."/>
            <person name="Barcenas-Pena A."/>
            <person name="Lumbsch H.T."/>
            <person name="Grewe F."/>
        </authorList>
    </citation>
    <scope>NUCLEOTIDE SEQUENCE [LARGE SCALE GENOMIC DNA]</scope>
    <source>
        <strain evidence="2 3">Grewe 0041</strain>
    </source>
</reference>
<proteinExistence type="predicted"/>
<comment type="caution">
    <text evidence="2">The sequence shown here is derived from an EMBL/GenBank/DDBJ whole genome shotgun (WGS) entry which is preliminary data.</text>
</comment>
<accession>A0ABR4B536</accession>
<gene>
    <name evidence="2" type="ORF">ABVK25_007716</name>
</gene>
<keyword evidence="1" id="KW-0472">Membrane</keyword>
<dbReference type="EMBL" id="JBHFEH010000030">
    <property type="protein sequence ID" value="KAL2052024.1"/>
    <property type="molecule type" value="Genomic_DNA"/>
</dbReference>
<dbReference type="Proteomes" id="UP001590951">
    <property type="component" value="Unassembled WGS sequence"/>
</dbReference>
<name>A0ABR4B536_9LECA</name>
<keyword evidence="1" id="KW-0812">Transmembrane</keyword>
<protein>
    <submittedName>
        <fullName evidence="2">Uncharacterized protein</fullName>
    </submittedName>
</protein>
<keyword evidence="3" id="KW-1185">Reference proteome</keyword>
<sequence>MAHLPIFGHGLTGPLEPQVQEYIKDAFWPNSKSSIAEYASYFRYFQWTLSVLAWPKGIIDSEQFALKIYGDLARAVRCMESNIGLNRLMIAEKLRDELPKSSQGQILRSMDLAARLWLTLHVRSGDFPVGPSLSDITETQWMDRMSLQNMVQECFRPSTYSIEHYEARIDTAFTVRNLRKLCRIKIQWTANLRDHLNYDRSTGTLHLFPHKICLISHLESNGVLPKDLVAETLRTLDLLFPFGEESTQKYLAESGQDFYRTSSRDLSRATDFGEFQYWRRRLVELHELFHQAPRSVLQMWHDRRNPMQWWTFWVAVVIAILTVLFGVISSYTGFQQVALAEKAYQLSVLQACSQGNTSLQICRE</sequence>